<keyword evidence="7" id="KW-0998">Cell outer membrane</keyword>
<dbReference type="InterPro" id="IPR005017">
    <property type="entry name" value="OMPP1/FadL/TodX"/>
</dbReference>
<dbReference type="Pfam" id="PF03349">
    <property type="entry name" value="Toluene_X"/>
    <property type="match status" value="1"/>
</dbReference>
<evidence type="ECO:0000256" key="1">
    <source>
        <dbReference type="ARBA" id="ARBA00004571"/>
    </source>
</evidence>
<keyword evidence="6" id="KW-0472">Membrane</keyword>
<evidence type="ECO:0000313" key="10">
    <source>
        <dbReference type="Proteomes" id="UP000231919"/>
    </source>
</evidence>
<dbReference type="EMBL" id="NPDP01000011">
    <property type="protein sequence ID" value="PJZ30392.1"/>
    <property type="molecule type" value="Genomic_DNA"/>
</dbReference>
<comment type="subcellular location">
    <subcellularLocation>
        <location evidence="1">Cell outer membrane</location>
        <topology evidence="1">Multi-pass membrane protein</topology>
    </subcellularLocation>
</comment>
<dbReference type="GO" id="GO:0009279">
    <property type="term" value="C:cell outer membrane"/>
    <property type="evidence" value="ECO:0007669"/>
    <property type="project" value="UniProtKB-SubCell"/>
</dbReference>
<protein>
    <submittedName>
        <fullName evidence="8">Transporter</fullName>
    </submittedName>
</protein>
<dbReference type="Proteomes" id="UP000231919">
    <property type="component" value="Unassembled WGS sequence"/>
</dbReference>
<dbReference type="RefSeq" id="WP_100737348.1">
    <property type="nucleotide sequence ID" value="NZ_CP033615.1"/>
</dbReference>
<dbReference type="GO" id="GO:0015483">
    <property type="term" value="F:long-chain fatty acid transporting porin activity"/>
    <property type="evidence" value="ECO:0007669"/>
    <property type="project" value="TreeGrafter"/>
</dbReference>
<sequence length="474" mass="51770">MQTLLKQGSKRTLVVLLISTLWIQSSNLWAIASNGRNAINARYEGLAGVNFALGGSPIDVALNPANLSLIKGKKIEFGLGATYAQVKFQDQFIDKDPNLDYTNSKTRSSGGPAPYLALKLPVTENLDYGFAAYVYGGVNGATEKINRNTPTGESVNQWAGVDLPGPLGTSSRIQETTLNRGLFLKAVNGLSYRIGKLSLGATLEINYASQFRSIHYYDASGTVELPGQGFRYDSRQNALALSGIFGSNYTIADWLRIAYVYQTRTTFPFDGSYSVGVNNPRYYKTTGASYQFNLPEKHGLGFAIGPENFKVGIDFVYSNYGSYLKNVHQNLEDPWYPSPQGQTANVTGHLNYRNQWGALIGLEHKLNPEWTYRLGYSYNSPVVSSNGLNGAQGIVLTLQQVIAAGFSYASGPWSFDFGASYFLPGKQIEGGKGTDWALTHIVNGPNNRNLIGYSYNTQALNSIGINIGATRSFE</sequence>
<evidence type="ECO:0000256" key="5">
    <source>
        <dbReference type="ARBA" id="ARBA00022729"/>
    </source>
</evidence>
<reference evidence="9 10" key="1">
    <citation type="submission" date="2017-07" db="EMBL/GenBank/DDBJ databases">
        <title>Leptospira spp. isolated from tropical soils.</title>
        <authorList>
            <person name="Thibeaux R."/>
            <person name="Iraola G."/>
            <person name="Ferres I."/>
            <person name="Bierque E."/>
            <person name="Girault D."/>
            <person name="Soupe-Gilbert M.-E."/>
            <person name="Picardeau M."/>
            <person name="Goarant C."/>
        </authorList>
    </citation>
    <scope>NUCLEOTIDE SEQUENCE [LARGE SCALE GENOMIC DNA]</scope>
    <source>
        <strain evidence="9 10">JW2-C-B1</strain>
    </source>
</reference>
<keyword evidence="10" id="KW-1185">Reference proteome</keyword>
<reference evidence="8 11" key="2">
    <citation type="submission" date="2018-11" db="EMBL/GenBank/DDBJ databases">
        <title>Complete genome sequence of Leptospira kmetyi isolate LS 001/16 from soil sample associated with a leptospirosis patient in Kelantan.</title>
        <authorList>
            <person name="Muhammad Yusoff F."/>
            <person name="Muhammad Yusoff S."/>
            <person name="Ahmad M.N."/>
            <person name="Yusof N.Y."/>
            <person name="Aziah I."/>
        </authorList>
    </citation>
    <scope>NUCLEOTIDE SEQUENCE [LARGE SCALE GENOMIC DNA]</scope>
    <source>
        <strain evidence="8 11">LS 001/16</strain>
    </source>
</reference>
<evidence type="ECO:0000256" key="6">
    <source>
        <dbReference type="ARBA" id="ARBA00023136"/>
    </source>
</evidence>
<dbReference type="SUPFAM" id="SSF56935">
    <property type="entry name" value="Porins"/>
    <property type="match status" value="1"/>
</dbReference>
<keyword evidence="3" id="KW-1134">Transmembrane beta strand</keyword>
<accession>A0A2M9XQR1</accession>
<evidence type="ECO:0000313" key="8">
    <source>
        <dbReference type="EMBL" id="AYV57762.1"/>
    </source>
</evidence>
<dbReference type="OrthoDB" id="340173at2"/>
<dbReference type="PANTHER" id="PTHR35093">
    <property type="entry name" value="OUTER MEMBRANE PROTEIN NMB0088-RELATED"/>
    <property type="match status" value="1"/>
</dbReference>
<gene>
    <name evidence="9" type="ORF">CH378_08175</name>
    <name evidence="8" type="ORF">EFP84_19200</name>
</gene>
<evidence type="ECO:0000256" key="7">
    <source>
        <dbReference type="ARBA" id="ARBA00023237"/>
    </source>
</evidence>
<comment type="similarity">
    <text evidence="2">Belongs to the OmpP1/FadL family.</text>
</comment>
<dbReference type="PANTHER" id="PTHR35093:SF8">
    <property type="entry name" value="OUTER MEMBRANE PROTEIN NMB0088-RELATED"/>
    <property type="match status" value="1"/>
</dbReference>
<evidence type="ECO:0000256" key="2">
    <source>
        <dbReference type="ARBA" id="ARBA00008163"/>
    </source>
</evidence>
<evidence type="ECO:0000256" key="3">
    <source>
        <dbReference type="ARBA" id="ARBA00022452"/>
    </source>
</evidence>
<name>A0A2M9XQR1_9LEPT</name>
<evidence type="ECO:0000313" key="9">
    <source>
        <dbReference type="EMBL" id="PJZ30392.1"/>
    </source>
</evidence>
<keyword evidence="4" id="KW-0812">Transmembrane</keyword>
<organism evidence="8 11">
    <name type="scientific">Leptospira kmetyi</name>
    <dbReference type="NCBI Taxonomy" id="408139"/>
    <lineage>
        <taxon>Bacteria</taxon>
        <taxon>Pseudomonadati</taxon>
        <taxon>Spirochaetota</taxon>
        <taxon>Spirochaetia</taxon>
        <taxon>Leptospirales</taxon>
        <taxon>Leptospiraceae</taxon>
        <taxon>Leptospira</taxon>
    </lineage>
</organism>
<dbReference type="Gene3D" id="2.40.160.60">
    <property type="entry name" value="Outer membrane protein transport protein (OMPP1/FadL/TodX)"/>
    <property type="match status" value="1"/>
</dbReference>
<dbReference type="AlphaFoldDB" id="A0A2M9XQR1"/>
<dbReference type="Proteomes" id="UP000276407">
    <property type="component" value="Chromosome 2"/>
</dbReference>
<evidence type="ECO:0000256" key="4">
    <source>
        <dbReference type="ARBA" id="ARBA00022692"/>
    </source>
</evidence>
<evidence type="ECO:0000313" key="11">
    <source>
        <dbReference type="Proteomes" id="UP000276407"/>
    </source>
</evidence>
<dbReference type="KEGG" id="lkm:EFP84_19200"/>
<keyword evidence="5" id="KW-0732">Signal</keyword>
<proteinExistence type="inferred from homology"/>
<dbReference type="EMBL" id="CP033615">
    <property type="protein sequence ID" value="AYV57762.1"/>
    <property type="molecule type" value="Genomic_DNA"/>
</dbReference>